<protein>
    <submittedName>
        <fullName evidence="6">FLZ-type domain-containing protein</fullName>
    </submittedName>
</protein>
<dbReference type="PROSITE" id="PS51795">
    <property type="entry name" value="ZF_FLZ"/>
    <property type="match status" value="1"/>
</dbReference>
<keyword evidence="3" id="KW-0863">Zinc-finger</keyword>
<dbReference type="Proteomes" id="UP001237642">
    <property type="component" value="Unassembled WGS sequence"/>
</dbReference>
<proteinExistence type="inferred from homology"/>
<evidence type="ECO:0000256" key="2">
    <source>
        <dbReference type="ARBA" id="ARBA00022723"/>
    </source>
</evidence>
<dbReference type="PANTHER" id="PTHR46057">
    <property type="entry name" value="FCS-LIKE ZINC FINGER 1-RELATED"/>
    <property type="match status" value="1"/>
</dbReference>
<accession>A0AAD8GZV4</accession>
<comment type="caution">
    <text evidence="6">The sequence shown here is derived from an EMBL/GenBank/DDBJ whole genome shotgun (WGS) entry which is preliminary data.</text>
</comment>
<evidence type="ECO:0000259" key="5">
    <source>
        <dbReference type="PROSITE" id="PS51795"/>
    </source>
</evidence>
<reference evidence="6" key="2">
    <citation type="submission" date="2023-05" db="EMBL/GenBank/DDBJ databases">
        <authorList>
            <person name="Schelkunov M.I."/>
        </authorList>
    </citation>
    <scope>NUCLEOTIDE SEQUENCE</scope>
    <source>
        <strain evidence="6">Hsosn_3</strain>
        <tissue evidence="6">Leaf</tissue>
    </source>
</reference>
<dbReference type="InterPro" id="IPR007650">
    <property type="entry name" value="Zf-FLZ_dom"/>
</dbReference>
<feature type="domain" description="FLZ-type" evidence="5">
    <location>
        <begin position="80"/>
        <end position="124"/>
    </location>
</feature>
<evidence type="ECO:0000256" key="3">
    <source>
        <dbReference type="ARBA" id="ARBA00022771"/>
    </source>
</evidence>
<evidence type="ECO:0000256" key="1">
    <source>
        <dbReference type="ARBA" id="ARBA00009374"/>
    </source>
</evidence>
<name>A0AAD8GZV4_9APIA</name>
<sequence>MSAKRSRLGDSSSFIEKDLNHMPLPVKYAREVCGASSLSDVRKPSKCLKTSLDEGNKEQLWKNTVLKPTARESVSGGIGSFLKHCYYCKKMIDQGEDVFMYRDLCAFCTEECRDHQIELDEKIQRQSAESSGVIQKQDMNEGFFLNH</sequence>
<keyword evidence="2" id="KW-0479">Metal-binding</keyword>
<dbReference type="GO" id="GO:0008270">
    <property type="term" value="F:zinc ion binding"/>
    <property type="evidence" value="ECO:0007669"/>
    <property type="project" value="UniProtKB-KW"/>
</dbReference>
<dbReference type="Pfam" id="PF04570">
    <property type="entry name" value="zf-FLZ"/>
    <property type="match status" value="1"/>
</dbReference>
<dbReference type="PANTHER" id="PTHR46057:SF54">
    <property type="entry name" value="FCS-LIKE ZINC FINGER 16"/>
    <property type="match status" value="1"/>
</dbReference>
<dbReference type="AlphaFoldDB" id="A0AAD8GZV4"/>
<evidence type="ECO:0000256" key="4">
    <source>
        <dbReference type="PROSITE-ProRule" id="PRU01131"/>
    </source>
</evidence>
<evidence type="ECO:0000313" key="7">
    <source>
        <dbReference type="Proteomes" id="UP001237642"/>
    </source>
</evidence>
<organism evidence="6 7">
    <name type="scientific">Heracleum sosnowskyi</name>
    <dbReference type="NCBI Taxonomy" id="360622"/>
    <lineage>
        <taxon>Eukaryota</taxon>
        <taxon>Viridiplantae</taxon>
        <taxon>Streptophyta</taxon>
        <taxon>Embryophyta</taxon>
        <taxon>Tracheophyta</taxon>
        <taxon>Spermatophyta</taxon>
        <taxon>Magnoliopsida</taxon>
        <taxon>eudicotyledons</taxon>
        <taxon>Gunneridae</taxon>
        <taxon>Pentapetalae</taxon>
        <taxon>asterids</taxon>
        <taxon>campanulids</taxon>
        <taxon>Apiales</taxon>
        <taxon>Apiaceae</taxon>
        <taxon>Apioideae</taxon>
        <taxon>apioid superclade</taxon>
        <taxon>Tordylieae</taxon>
        <taxon>Tordyliinae</taxon>
        <taxon>Heracleum</taxon>
    </lineage>
</organism>
<reference evidence="6" key="1">
    <citation type="submission" date="2023-02" db="EMBL/GenBank/DDBJ databases">
        <title>Genome of toxic invasive species Heracleum sosnowskyi carries increased number of genes despite the absence of recent whole-genome duplications.</title>
        <authorList>
            <person name="Schelkunov M."/>
            <person name="Shtratnikova V."/>
            <person name="Makarenko M."/>
            <person name="Klepikova A."/>
            <person name="Omelchenko D."/>
            <person name="Novikova G."/>
            <person name="Obukhova E."/>
            <person name="Bogdanov V."/>
            <person name="Penin A."/>
            <person name="Logacheva M."/>
        </authorList>
    </citation>
    <scope>NUCLEOTIDE SEQUENCE</scope>
    <source>
        <strain evidence="6">Hsosn_3</strain>
        <tissue evidence="6">Leaf</tissue>
    </source>
</reference>
<evidence type="ECO:0000313" key="6">
    <source>
        <dbReference type="EMBL" id="KAK1357087.1"/>
    </source>
</evidence>
<keyword evidence="7" id="KW-1185">Reference proteome</keyword>
<comment type="similarity">
    <text evidence="1">Belongs to the FLZ family.</text>
</comment>
<feature type="zinc finger region" description="FLZ-type" evidence="4">
    <location>
        <begin position="80"/>
        <end position="124"/>
    </location>
</feature>
<dbReference type="EMBL" id="JAUIZM010000011">
    <property type="protein sequence ID" value="KAK1357087.1"/>
    <property type="molecule type" value="Genomic_DNA"/>
</dbReference>
<gene>
    <name evidence="6" type="ORF">POM88_050343</name>
</gene>
<dbReference type="InterPro" id="IPR044533">
    <property type="entry name" value="FLZ1/2/3"/>
</dbReference>
<keyword evidence="3" id="KW-0862">Zinc</keyword>